<dbReference type="EMBL" id="AUBJ02000001">
    <property type="protein sequence ID" value="MCP2330158.1"/>
    <property type="molecule type" value="Genomic_DNA"/>
</dbReference>
<dbReference type="InterPro" id="IPR023198">
    <property type="entry name" value="PGP-like_dom2"/>
</dbReference>
<dbReference type="SFLD" id="SFLDS00003">
    <property type="entry name" value="Haloacid_Dehalogenase"/>
    <property type="match status" value="1"/>
</dbReference>
<protein>
    <submittedName>
        <fullName evidence="2">Sugar-phosphatase</fullName>
    </submittedName>
</protein>
<name>A0ABT1JCD2_ACTCY</name>
<dbReference type="Gene3D" id="3.40.50.1000">
    <property type="entry name" value="HAD superfamily/HAD-like"/>
    <property type="match status" value="1"/>
</dbReference>
<dbReference type="SFLD" id="SFLDG01129">
    <property type="entry name" value="C1.5:_HAD__Beta-PGM__Phosphata"/>
    <property type="match status" value="1"/>
</dbReference>
<gene>
    <name evidence="2" type="ORF">G443_000428</name>
</gene>
<accession>A0ABT1JCD2</accession>
<organism evidence="2 3">
    <name type="scientific">Actinoalloteichus caeruleus DSM 43889</name>
    <dbReference type="NCBI Taxonomy" id="1120930"/>
    <lineage>
        <taxon>Bacteria</taxon>
        <taxon>Bacillati</taxon>
        <taxon>Actinomycetota</taxon>
        <taxon>Actinomycetes</taxon>
        <taxon>Pseudonocardiales</taxon>
        <taxon>Pseudonocardiaceae</taxon>
        <taxon>Actinoalloteichus</taxon>
        <taxon>Actinoalloteichus cyanogriseus</taxon>
    </lineage>
</organism>
<evidence type="ECO:0000256" key="1">
    <source>
        <dbReference type="SAM" id="MobiDB-lite"/>
    </source>
</evidence>
<comment type="caution">
    <text evidence="2">The sequence shown here is derived from an EMBL/GenBank/DDBJ whole genome shotgun (WGS) entry which is preliminary data.</text>
</comment>
<dbReference type="PRINTS" id="PR00413">
    <property type="entry name" value="HADHALOGNASE"/>
</dbReference>
<proteinExistence type="predicted"/>
<dbReference type="InterPro" id="IPR036412">
    <property type="entry name" value="HAD-like_sf"/>
</dbReference>
<reference evidence="2 3" key="1">
    <citation type="submission" date="2013-07" db="EMBL/GenBank/DDBJ databases">
        <authorList>
            <consortium name="DOE Joint Genome Institute"/>
            <person name="Reeve W."/>
            <person name="Huntemann M."/>
            <person name="Han J."/>
            <person name="Chen A."/>
            <person name="Kyrpides N."/>
            <person name="Mavromatis K."/>
            <person name="Markowitz V."/>
            <person name="Palaniappan K."/>
            <person name="Ivanova N."/>
            <person name="Schaumberg A."/>
            <person name="Pati A."/>
            <person name="Liolios K."/>
            <person name="Nordberg H.P."/>
            <person name="Cantor M.N."/>
            <person name="Hua S.X."/>
            <person name="Woyke T."/>
        </authorList>
    </citation>
    <scope>NUCLEOTIDE SEQUENCE [LARGE SCALE GENOMIC DNA]</scope>
    <source>
        <strain evidence="2 3">DSM 43889</strain>
    </source>
</reference>
<evidence type="ECO:0000313" key="2">
    <source>
        <dbReference type="EMBL" id="MCP2330158.1"/>
    </source>
</evidence>
<dbReference type="InterPro" id="IPR051806">
    <property type="entry name" value="HAD-like_SPP"/>
</dbReference>
<keyword evidence="3" id="KW-1185">Reference proteome</keyword>
<dbReference type="Pfam" id="PF00702">
    <property type="entry name" value="Hydrolase"/>
    <property type="match status" value="1"/>
</dbReference>
<dbReference type="InterPro" id="IPR023214">
    <property type="entry name" value="HAD_sf"/>
</dbReference>
<reference evidence="2 3" key="2">
    <citation type="submission" date="2022-06" db="EMBL/GenBank/DDBJ databases">
        <title>Genomic Encyclopedia of Type Strains, Phase I: the one thousand microbial genomes (KMG-I) project.</title>
        <authorList>
            <person name="Kyrpides N."/>
        </authorList>
    </citation>
    <scope>NUCLEOTIDE SEQUENCE [LARGE SCALE GENOMIC DNA]</scope>
    <source>
        <strain evidence="2 3">DSM 43889</strain>
    </source>
</reference>
<evidence type="ECO:0000313" key="3">
    <source>
        <dbReference type="Proteomes" id="UP000791080"/>
    </source>
</evidence>
<dbReference type="NCBIfam" id="TIGR01509">
    <property type="entry name" value="HAD-SF-IA-v3"/>
    <property type="match status" value="1"/>
</dbReference>
<dbReference type="SUPFAM" id="SSF56784">
    <property type="entry name" value="HAD-like"/>
    <property type="match status" value="1"/>
</dbReference>
<dbReference type="Proteomes" id="UP000791080">
    <property type="component" value="Unassembled WGS sequence"/>
</dbReference>
<dbReference type="Gene3D" id="1.10.150.240">
    <property type="entry name" value="Putative phosphatase, domain 2"/>
    <property type="match status" value="1"/>
</dbReference>
<sequence>MTHRIWEMTGVDAILFDLDGVLVNSARAIDVAMRRWAVERGLDPDAIASLAHGRRDEDLVRLAAPHLDVDPEVDRIAELDFEVMDQVTAIPGASALIGLLPPLRWAVVTSGAASIASARLAAAGLSRPPVVVTAEQVAKGKPDPEGYLLAAERLGVEPTRCVVLEDAPVGWDAATAAGMRCVGVGWELARSRPELAAWVEDLSPVRVTEEPSGLRLTGRSPAPATAGRAED</sequence>
<feature type="region of interest" description="Disordered" evidence="1">
    <location>
        <begin position="209"/>
        <end position="231"/>
    </location>
</feature>
<dbReference type="PANTHER" id="PTHR43481">
    <property type="entry name" value="FRUCTOSE-1-PHOSPHATE PHOSPHATASE"/>
    <property type="match status" value="1"/>
</dbReference>
<dbReference type="RefSeq" id="WP_245588979.1">
    <property type="nucleotide sequence ID" value="NZ_AUBJ02000001.1"/>
</dbReference>
<dbReference type="PANTHER" id="PTHR43481:SF4">
    <property type="entry name" value="GLYCEROL-1-PHOSPHATE PHOSPHOHYDROLASE 1-RELATED"/>
    <property type="match status" value="1"/>
</dbReference>
<dbReference type="InterPro" id="IPR006439">
    <property type="entry name" value="HAD-SF_hydro_IA"/>
</dbReference>